<proteinExistence type="inferred from homology"/>
<evidence type="ECO:0000259" key="4">
    <source>
        <dbReference type="Pfam" id="PF22725"/>
    </source>
</evidence>
<dbReference type="InterPro" id="IPR036291">
    <property type="entry name" value="NAD(P)-bd_dom_sf"/>
</dbReference>
<reference evidence="5 6" key="1">
    <citation type="submission" date="2016-11" db="EMBL/GenBank/DDBJ databases">
        <title>Complete genome sequence of the aerobically denitrifying bacterium Chelatococcus daeguensis TAD1.</title>
        <authorList>
            <person name="Yang Y."/>
            <person name="Huang S."/>
            <person name="Lin E."/>
        </authorList>
    </citation>
    <scope>NUCLEOTIDE SEQUENCE [LARGE SCALE GENOMIC DNA]</scope>
    <source>
        <strain evidence="5 6">TAD1</strain>
    </source>
</reference>
<dbReference type="Pfam" id="PF22725">
    <property type="entry name" value="GFO_IDH_MocA_C3"/>
    <property type="match status" value="1"/>
</dbReference>
<accession>A0AAC9JSH3</accession>
<dbReference type="InterPro" id="IPR050984">
    <property type="entry name" value="Gfo/Idh/MocA_domain"/>
</dbReference>
<dbReference type="Proteomes" id="UP000182703">
    <property type="component" value="Chromosome"/>
</dbReference>
<evidence type="ECO:0000256" key="2">
    <source>
        <dbReference type="ARBA" id="ARBA00023002"/>
    </source>
</evidence>
<dbReference type="Gene3D" id="3.30.360.10">
    <property type="entry name" value="Dihydrodipicolinate Reductase, domain 2"/>
    <property type="match status" value="1"/>
</dbReference>
<protein>
    <submittedName>
        <fullName evidence="5">NAD-binding protein</fullName>
    </submittedName>
</protein>
<comment type="similarity">
    <text evidence="1">Belongs to the Gfo/Idh/MocA family.</text>
</comment>
<dbReference type="PANTHER" id="PTHR22604:SF105">
    <property type="entry name" value="TRANS-1,2-DIHYDROBENZENE-1,2-DIOL DEHYDROGENASE"/>
    <property type="match status" value="1"/>
</dbReference>
<feature type="domain" description="GFO/IDH/MocA-like oxidoreductase" evidence="4">
    <location>
        <begin position="131"/>
        <end position="247"/>
    </location>
</feature>
<evidence type="ECO:0000259" key="3">
    <source>
        <dbReference type="Pfam" id="PF01408"/>
    </source>
</evidence>
<dbReference type="GO" id="GO:0000166">
    <property type="term" value="F:nucleotide binding"/>
    <property type="evidence" value="ECO:0007669"/>
    <property type="project" value="InterPro"/>
</dbReference>
<dbReference type="KEGG" id="cdq:BOQ54_09610"/>
<sequence length="332" mass="35789">MEPVRWGILSTARIGREKVVPAMMKSPSCKVVAVASRDLEAARAMASALGIERAYGSYEELLADPEIEAVYNPLPNHLHVPLTLAAAAAGKHVLCEKPIALDAAQARQLEAVADKVLVAEAFMIRHHPQWLAVHDMVRAGEIGELRLVNVLFSYFNADPANIRNMPEIGGGALYDIGCYAVVSGRFLFEAEPQRVVSLLERDPTFCTDRLSSGLADFGGGRQLVFSVSTQLVPFQRVEVLGTKGRIEIRIPFNAPQGEGTRILVDSGAAHDDAAARFVAIAPCDQYTLQGEAFSRAVRGVAPLAAGIEDAVTNMRILDALYRSAKSGAWEGV</sequence>
<dbReference type="RefSeq" id="WP_071923793.1">
    <property type="nucleotide sequence ID" value="NZ_CP018095.1"/>
</dbReference>
<name>A0AAC9JSH3_9HYPH</name>
<gene>
    <name evidence="5" type="ORF">BOQ54_09610</name>
</gene>
<dbReference type="EMBL" id="CP018095">
    <property type="protein sequence ID" value="APF37554.1"/>
    <property type="molecule type" value="Genomic_DNA"/>
</dbReference>
<dbReference type="InterPro" id="IPR055170">
    <property type="entry name" value="GFO_IDH_MocA-like_dom"/>
</dbReference>
<feature type="domain" description="Gfo/Idh/MocA-like oxidoreductase N-terminal" evidence="3">
    <location>
        <begin position="5"/>
        <end position="115"/>
    </location>
</feature>
<dbReference type="PANTHER" id="PTHR22604">
    <property type="entry name" value="OXIDOREDUCTASES"/>
    <property type="match status" value="1"/>
</dbReference>
<dbReference type="Pfam" id="PF01408">
    <property type="entry name" value="GFO_IDH_MocA"/>
    <property type="match status" value="1"/>
</dbReference>
<keyword evidence="2" id="KW-0560">Oxidoreductase</keyword>
<dbReference type="InterPro" id="IPR000683">
    <property type="entry name" value="Gfo/Idh/MocA-like_OxRdtase_N"/>
</dbReference>
<evidence type="ECO:0000313" key="5">
    <source>
        <dbReference type="EMBL" id="APF37554.1"/>
    </source>
</evidence>
<keyword evidence="6" id="KW-1185">Reference proteome</keyword>
<organism evidence="5 6">
    <name type="scientific">Chelatococcus daeguensis</name>
    <dbReference type="NCBI Taxonomy" id="444444"/>
    <lineage>
        <taxon>Bacteria</taxon>
        <taxon>Pseudomonadati</taxon>
        <taxon>Pseudomonadota</taxon>
        <taxon>Alphaproteobacteria</taxon>
        <taxon>Hyphomicrobiales</taxon>
        <taxon>Chelatococcaceae</taxon>
        <taxon>Chelatococcus</taxon>
    </lineage>
</organism>
<dbReference type="Gene3D" id="3.40.50.720">
    <property type="entry name" value="NAD(P)-binding Rossmann-like Domain"/>
    <property type="match status" value="1"/>
</dbReference>
<evidence type="ECO:0000256" key="1">
    <source>
        <dbReference type="ARBA" id="ARBA00010928"/>
    </source>
</evidence>
<dbReference type="SUPFAM" id="SSF55347">
    <property type="entry name" value="Glyceraldehyde-3-phosphate dehydrogenase-like, C-terminal domain"/>
    <property type="match status" value="1"/>
</dbReference>
<evidence type="ECO:0000313" key="6">
    <source>
        <dbReference type="Proteomes" id="UP000182703"/>
    </source>
</evidence>
<dbReference type="AlphaFoldDB" id="A0AAC9JSH3"/>
<dbReference type="GO" id="GO:0016491">
    <property type="term" value="F:oxidoreductase activity"/>
    <property type="evidence" value="ECO:0007669"/>
    <property type="project" value="UniProtKB-KW"/>
</dbReference>
<dbReference type="SUPFAM" id="SSF51735">
    <property type="entry name" value="NAD(P)-binding Rossmann-fold domains"/>
    <property type="match status" value="1"/>
</dbReference>